<dbReference type="GO" id="GO:0004315">
    <property type="term" value="F:3-oxoacyl-[acyl-carrier-protein] synthase activity"/>
    <property type="evidence" value="ECO:0007669"/>
    <property type="project" value="InterPro"/>
</dbReference>
<feature type="compositionally biased region" description="Low complexity" evidence="9">
    <location>
        <begin position="1272"/>
        <end position="1291"/>
    </location>
</feature>
<dbReference type="SUPFAM" id="SSF53335">
    <property type="entry name" value="S-adenosyl-L-methionine-dependent methyltransferases"/>
    <property type="match status" value="1"/>
</dbReference>
<dbReference type="InterPro" id="IPR018201">
    <property type="entry name" value="Ketoacyl_synth_AS"/>
</dbReference>
<dbReference type="InterPro" id="IPR016035">
    <property type="entry name" value="Acyl_Trfase/lysoPLipase"/>
</dbReference>
<keyword evidence="8" id="KW-0012">Acyltransferase</keyword>
<proteinExistence type="inferred from homology"/>
<dbReference type="Gene3D" id="3.40.50.150">
    <property type="entry name" value="Vaccinia Virus protein VP39"/>
    <property type="match status" value="1"/>
</dbReference>
<dbReference type="RefSeq" id="WP_051829853.1">
    <property type="nucleotide sequence ID" value="NZ_JOAY01000020.1"/>
</dbReference>
<keyword evidence="3" id="KW-0596">Phosphopantetheine</keyword>
<evidence type="ECO:0000259" key="11">
    <source>
        <dbReference type="PROSITE" id="PS52004"/>
    </source>
</evidence>
<organism evidence="12">
    <name type="scientific">Streptomyces pyridomyceticus</name>
    <dbReference type="NCBI Taxonomy" id="68260"/>
    <lineage>
        <taxon>Bacteria</taxon>
        <taxon>Bacillati</taxon>
        <taxon>Actinomycetota</taxon>
        <taxon>Actinomycetes</taxon>
        <taxon>Kitasatosporales</taxon>
        <taxon>Streptomycetaceae</taxon>
        <taxon>Streptomyces</taxon>
    </lineage>
</organism>
<dbReference type="PROSITE" id="PS52004">
    <property type="entry name" value="KS3_2"/>
    <property type="match status" value="1"/>
</dbReference>
<evidence type="ECO:0000256" key="4">
    <source>
        <dbReference type="ARBA" id="ARBA00022553"/>
    </source>
</evidence>
<dbReference type="CDD" id="cd00833">
    <property type="entry name" value="PKS"/>
    <property type="match status" value="1"/>
</dbReference>
<dbReference type="InterPro" id="IPR013217">
    <property type="entry name" value="Methyltransf_12"/>
</dbReference>
<dbReference type="Pfam" id="PF08242">
    <property type="entry name" value="Methyltransf_12"/>
    <property type="match status" value="1"/>
</dbReference>
<evidence type="ECO:0000256" key="1">
    <source>
        <dbReference type="ARBA" id="ARBA00001957"/>
    </source>
</evidence>
<dbReference type="Pfam" id="PF02801">
    <property type="entry name" value="Ketoacyl-synt_C"/>
    <property type="match status" value="1"/>
</dbReference>
<dbReference type="InterPro" id="IPR029063">
    <property type="entry name" value="SAM-dependent_MTases_sf"/>
</dbReference>
<keyword evidence="4" id="KW-0597">Phosphoprotein</keyword>
<dbReference type="InterPro" id="IPR016039">
    <property type="entry name" value="Thiolase-like"/>
</dbReference>
<dbReference type="InterPro" id="IPR036736">
    <property type="entry name" value="ACP-like_sf"/>
</dbReference>
<evidence type="ECO:0000256" key="8">
    <source>
        <dbReference type="ARBA" id="ARBA00023315"/>
    </source>
</evidence>
<evidence type="ECO:0000313" key="12">
    <source>
        <dbReference type="EMBL" id="AEF33079.1"/>
    </source>
</evidence>
<dbReference type="SMART" id="SM00827">
    <property type="entry name" value="PKS_AT"/>
    <property type="match status" value="1"/>
</dbReference>
<reference evidence="12" key="1">
    <citation type="journal article" date="2011" name="J. Biol. Chem.">
        <title>Identification and Characterization of the Pyridomycin Biosynthetic Gene Cluster of Streptomyces pyridomyceticus NRRL B-2517.</title>
        <authorList>
            <person name="Huang T."/>
            <person name="Wang Y."/>
            <person name="Yin J."/>
            <person name="Du Y."/>
            <person name="Tao M."/>
            <person name="Xu J."/>
            <person name="Chen W."/>
            <person name="Lin S."/>
            <person name="Deng Z."/>
        </authorList>
    </citation>
    <scope>NUCLEOTIDE SEQUENCE</scope>
    <source>
        <strain evidence="12">NRRL B-2517</strain>
    </source>
</reference>
<dbReference type="InterPro" id="IPR006162">
    <property type="entry name" value="Ppantetheine_attach_site"/>
</dbReference>
<dbReference type="Gene3D" id="3.30.70.3290">
    <property type="match status" value="1"/>
</dbReference>
<dbReference type="EMBL" id="HM436809">
    <property type="protein sequence ID" value="AEF33079.1"/>
    <property type="molecule type" value="Genomic_DNA"/>
</dbReference>
<dbReference type="Pfam" id="PF00698">
    <property type="entry name" value="Acyl_transf_1"/>
    <property type="match status" value="1"/>
</dbReference>
<name>F6K7G7_9ACTN</name>
<dbReference type="Pfam" id="PF16197">
    <property type="entry name" value="KAsynt_C_assoc"/>
    <property type="match status" value="1"/>
</dbReference>
<dbReference type="SMART" id="SM00825">
    <property type="entry name" value="PKS_KS"/>
    <property type="match status" value="1"/>
</dbReference>
<evidence type="ECO:0000256" key="5">
    <source>
        <dbReference type="ARBA" id="ARBA00022679"/>
    </source>
</evidence>
<keyword evidence="7" id="KW-0511">Multifunctional enzyme</keyword>
<keyword evidence="5" id="KW-0808">Transferase</keyword>
<dbReference type="SMART" id="SM00823">
    <property type="entry name" value="PKS_PP"/>
    <property type="match status" value="1"/>
</dbReference>
<dbReference type="Gene3D" id="3.40.50.1820">
    <property type="entry name" value="alpha/beta hydrolase"/>
    <property type="match status" value="1"/>
</dbReference>
<dbReference type="GO" id="GO:0005737">
    <property type="term" value="C:cytoplasm"/>
    <property type="evidence" value="ECO:0007669"/>
    <property type="project" value="TreeGrafter"/>
</dbReference>
<dbReference type="GO" id="GO:0031177">
    <property type="term" value="F:phosphopantetheine binding"/>
    <property type="evidence" value="ECO:0007669"/>
    <property type="project" value="InterPro"/>
</dbReference>
<feature type="region of interest" description="Disordered" evidence="9">
    <location>
        <begin position="1272"/>
        <end position="1322"/>
    </location>
</feature>
<dbReference type="GO" id="GO:0071770">
    <property type="term" value="P:DIM/DIP cell wall layer assembly"/>
    <property type="evidence" value="ECO:0007669"/>
    <property type="project" value="TreeGrafter"/>
</dbReference>
<comment type="cofactor">
    <cofactor evidence="1">
        <name>pantetheine 4'-phosphate</name>
        <dbReference type="ChEBI" id="CHEBI:47942"/>
    </cofactor>
</comment>
<dbReference type="GO" id="GO:0005886">
    <property type="term" value="C:plasma membrane"/>
    <property type="evidence" value="ECO:0007669"/>
    <property type="project" value="TreeGrafter"/>
</dbReference>
<feature type="domain" description="Ketosynthase family 3 (KS3)" evidence="11">
    <location>
        <begin position="10"/>
        <end position="438"/>
    </location>
</feature>
<dbReference type="PANTHER" id="PTHR43775:SF37">
    <property type="entry name" value="SI:DKEY-61P9.11"/>
    <property type="match status" value="1"/>
</dbReference>
<dbReference type="InterPro" id="IPR020806">
    <property type="entry name" value="PKS_PP-bd"/>
</dbReference>
<evidence type="ECO:0000256" key="9">
    <source>
        <dbReference type="SAM" id="MobiDB-lite"/>
    </source>
</evidence>
<dbReference type="InterPro" id="IPR009081">
    <property type="entry name" value="PP-bd_ACP"/>
</dbReference>
<dbReference type="InterPro" id="IPR001227">
    <property type="entry name" value="Ac_transferase_dom_sf"/>
</dbReference>
<evidence type="ECO:0000259" key="10">
    <source>
        <dbReference type="PROSITE" id="PS50075"/>
    </source>
</evidence>
<dbReference type="GO" id="GO:0004312">
    <property type="term" value="F:fatty acid synthase activity"/>
    <property type="evidence" value="ECO:0007669"/>
    <property type="project" value="TreeGrafter"/>
</dbReference>
<evidence type="ECO:0000256" key="3">
    <source>
        <dbReference type="ARBA" id="ARBA00022450"/>
    </source>
</evidence>
<dbReference type="InterPro" id="IPR050091">
    <property type="entry name" value="PKS_NRPS_Biosynth_Enz"/>
</dbReference>
<protein>
    <submittedName>
        <fullName evidence="12">Polyketide synthase</fullName>
    </submittedName>
</protein>
<dbReference type="Gene3D" id="3.40.366.10">
    <property type="entry name" value="Malonyl-Coenzyme A Acyl Carrier Protein, domain 2"/>
    <property type="match status" value="1"/>
</dbReference>
<dbReference type="Gene3D" id="3.40.47.10">
    <property type="match status" value="1"/>
</dbReference>
<evidence type="ECO:0000256" key="7">
    <source>
        <dbReference type="ARBA" id="ARBA00023268"/>
    </source>
</evidence>
<dbReference type="PANTHER" id="PTHR43775">
    <property type="entry name" value="FATTY ACID SYNTHASE"/>
    <property type="match status" value="1"/>
</dbReference>
<keyword evidence="6" id="KW-0045">Antibiotic biosynthesis</keyword>
<sequence>MADDSQTVRDLDIAIVAMEGRFPGARDVAQFWANLVAGEESVRPVGDEEYLAAGGDPAALGDRYAVKAAAAMDDADLFDADFFGLRADEAETMDPQQRVFLEVCHHALEQSGHDPDRFDGVIGVYGGASQSRYYLSHVRPRLDESAEPLRAWTASMGNDPGVFATRVAYALNLTGPALTVQTACSTSLAAIHLACQDLLSYRCDVALAGGSSINPAAKRGYRHTPDGPFSPDGHVRAFDARAEGMVPGDATAVVVLKRLTDAVADGDRIRAVIKGTAVNNDGSRKVGFTAPSPLGQAEVVLAAHAAAEVDADTIGYVEAHGTGTPVGDPIEFAALTQAFAETTTRTGFCALGSVKTNIGHTDAAAGVVGLIKAALVVEHGTIPPTLHYTSPNPLIDLDSSPFHVNDRLTEWPAGPTPRRAGVSSFGIGGTNAHAVLEEPPAAPARGTGEGWVLLPWSARSAEAADRLGALLGDHLARTPDLALGDVAHTLRSGRRTFAHRRFAVCRDRDGAVAQLVAPGHAAPPADGPTERPVAFLFPGGGAQYDGMGRGLYETEPVFRETLDRCAAILEPVLGFDVRAALHRGEEGPRSSLLPGLVSTEYALATLLMSRGVRPQSLIGHSAGEYTAACLAGVMSLEDMLPLVAKRQWLLERAGGVAVSVRLGERDLDAYLTERLSLATVNAPALCTVSGPEEDVRELEARWDAEGVEYQRVHFPSAVHSWLLDSVLDDYAAALAEVTLRPPAIPFVSNVSGTWITDAEATSPDYWLRHTRRTVRFADGLTALRAGGEPVLVEVGPGRILTRCAQLQFGDAVPTVETMRHPRADQHDQQVLLTALGRLWQLGARLTWDGENRADEEEGQGGRRVPLPGYPFERKRYWLDEVRPAATASATASAAAAGRGAVRDLAEAERELRRSTDVSTVPARLREDFDRLAALRAAAFLRTAGVDTTAGRTYTPEDLVGRLRPAGPYRKLLDALLHMLRESGVLAREGDLLRFTGSGADAAEEARLTRSVTERHPSLAKDLELLDTCLAGCADVLRGDTDGTAVLTPDGRTDLTAGVLETHMDEGDFALYRTLLAEHVAELARAAGGRPFRILEAGAGRGRLTWTVAEALRGIPGVRYHVTDLGRSFVLEAEREAARRGIDFMSFGVLDIGQAVDPVALGGAFDVVLAFNVLHIPADLRECTRHVRRLLAPGGLLCALETVRMPWASELSVGLLPQWWAFADDLRRNSPILPADRWRELLVSEGFDEVRVLSDDRADQPLIPHALIVGRRPAASAAEPATAEPATARPTAGSARTPEETGTGRQPRPALGVAHRAPSTDTERVVARHWEELLRVDGIGADDNFFDLGGESLLALQLVTRLRDELGVELRVKKLMEKLTVAAMATEADALRGNADTAPRITPSARRGRRAG</sequence>
<dbReference type="CDD" id="cd02440">
    <property type="entry name" value="AdoMet_MTases"/>
    <property type="match status" value="1"/>
</dbReference>
<accession>F6K7G7</accession>
<dbReference type="SUPFAM" id="SSF53901">
    <property type="entry name" value="Thiolase-like"/>
    <property type="match status" value="1"/>
</dbReference>
<dbReference type="PROSITE" id="PS50075">
    <property type="entry name" value="CARRIER"/>
    <property type="match status" value="1"/>
</dbReference>
<evidence type="ECO:0000256" key="2">
    <source>
        <dbReference type="ARBA" id="ARBA00006432"/>
    </source>
</evidence>
<dbReference type="PROSITE" id="PS00012">
    <property type="entry name" value="PHOSPHOPANTETHEINE"/>
    <property type="match status" value="1"/>
</dbReference>
<dbReference type="InterPro" id="IPR032821">
    <property type="entry name" value="PKS_assoc"/>
</dbReference>
<dbReference type="InterPro" id="IPR014030">
    <property type="entry name" value="Ketoacyl_synth_N"/>
</dbReference>
<dbReference type="Pfam" id="PF00550">
    <property type="entry name" value="PP-binding"/>
    <property type="match status" value="1"/>
</dbReference>
<feature type="domain" description="Carrier" evidence="10">
    <location>
        <begin position="1316"/>
        <end position="1391"/>
    </location>
</feature>
<dbReference type="GO" id="GO:0017000">
    <property type="term" value="P:antibiotic biosynthetic process"/>
    <property type="evidence" value="ECO:0007669"/>
    <property type="project" value="UniProtKB-KW"/>
</dbReference>
<dbReference type="PROSITE" id="PS00606">
    <property type="entry name" value="KS3_1"/>
    <property type="match status" value="1"/>
</dbReference>
<dbReference type="InterPro" id="IPR014031">
    <property type="entry name" value="Ketoacyl_synth_C"/>
</dbReference>
<dbReference type="InterPro" id="IPR014043">
    <property type="entry name" value="Acyl_transferase_dom"/>
</dbReference>
<dbReference type="SUPFAM" id="SSF52151">
    <property type="entry name" value="FabD/lysophospholipase-like"/>
    <property type="match status" value="1"/>
</dbReference>
<evidence type="ECO:0000256" key="6">
    <source>
        <dbReference type="ARBA" id="ARBA00023194"/>
    </source>
</evidence>
<dbReference type="Pfam" id="PF00109">
    <property type="entry name" value="ketoacyl-synt"/>
    <property type="match status" value="1"/>
</dbReference>
<gene>
    <name evidence="12" type="primary">pyrF</name>
</gene>
<dbReference type="GO" id="GO:0006633">
    <property type="term" value="P:fatty acid biosynthetic process"/>
    <property type="evidence" value="ECO:0007669"/>
    <property type="project" value="InterPro"/>
</dbReference>
<dbReference type="InterPro" id="IPR020841">
    <property type="entry name" value="PKS_Beta-ketoAc_synthase_dom"/>
</dbReference>
<dbReference type="SUPFAM" id="SSF47336">
    <property type="entry name" value="ACP-like"/>
    <property type="match status" value="1"/>
</dbReference>
<dbReference type="InterPro" id="IPR029058">
    <property type="entry name" value="AB_hydrolase_fold"/>
</dbReference>
<dbReference type="FunFam" id="1.10.1200.10:FF:000016">
    <property type="entry name" value="Non-ribosomal peptide synthase"/>
    <property type="match status" value="1"/>
</dbReference>
<dbReference type="GO" id="GO:0044550">
    <property type="term" value="P:secondary metabolite biosynthetic process"/>
    <property type="evidence" value="ECO:0007669"/>
    <property type="project" value="UniProtKB-ARBA"/>
</dbReference>
<comment type="similarity">
    <text evidence="2">Belongs to the ATP-dependent AMP-binding enzyme family.</text>
</comment>